<evidence type="ECO:0000256" key="9">
    <source>
        <dbReference type="ARBA" id="ARBA00049893"/>
    </source>
</evidence>
<organism evidence="11 12">
    <name type="scientific">Stutzerimonas nosocomialis</name>
    <dbReference type="NCBI Taxonomy" id="1056496"/>
    <lineage>
        <taxon>Bacteria</taxon>
        <taxon>Pseudomonadati</taxon>
        <taxon>Pseudomonadota</taxon>
        <taxon>Gammaproteobacteria</taxon>
        <taxon>Pseudomonadales</taxon>
        <taxon>Pseudomonadaceae</taxon>
        <taxon>Stutzerimonas</taxon>
    </lineage>
</organism>
<dbReference type="InterPro" id="IPR011324">
    <property type="entry name" value="Cytotoxic_necrot_fac-like_cat"/>
</dbReference>
<protein>
    <recommendedName>
        <fullName evidence="10">Purine nucleoside phosphorylase</fullName>
    </recommendedName>
</protein>
<dbReference type="AlphaFoldDB" id="A0A5R9QHC9"/>
<dbReference type="Proteomes" id="UP000306753">
    <property type="component" value="Unassembled WGS sequence"/>
</dbReference>
<evidence type="ECO:0000256" key="7">
    <source>
        <dbReference type="ARBA" id="ARBA00047989"/>
    </source>
</evidence>
<keyword evidence="6" id="KW-0862">Zinc</keyword>
<dbReference type="PANTHER" id="PTHR30616:SF2">
    <property type="entry name" value="PURINE NUCLEOSIDE PHOSPHORYLASE LACC1"/>
    <property type="match status" value="1"/>
</dbReference>
<dbReference type="NCBIfam" id="TIGR00726">
    <property type="entry name" value="peptidoglycan editing factor PgeF"/>
    <property type="match status" value="1"/>
</dbReference>
<evidence type="ECO:0000256" key="4">
    <source>
        <dbReference type="ARBA" id="ARBA00022723"/>
    </source>
</evidence>
<name>A0A5R9QHC9_9GAMM</name>
<dbReference type="InterPro" id="IPR038371">
    <property type="entry name" value="Cu_polyphenol_OxRdtase_sf"/>
</dbReference>
<dbReference type="GO" id="GO:0005507">
    <property type="term" value="F:copper ion binding"/>
    <property type="evidence" value="ECO:0007669"/>
    <property type="project" value="TreeGrafter"/>
</dbReference>
<dbReference type="InterPro" id="IPR003730">
    <property type="entry name" value="Cu_polyphenol_OxRdtase"/>
</dbReference>
<dbReference type="CDD" id="cd16833">
    <property type="entry name" value="YfiH"/>
    <property type="match status" value="1"/>
</dbReference>
<evidence type="ECO:0000256" key="3">
    <source>
        <dbReference type="ARBA" id="ARBA00022679"/>
    </source>
</evidence>
<comment type="similarity">
    <text evidence="2 10">Belongs to the purine nucleoside phosphorylase YfiH/LACC1 family.</text>
</comment>
<dbReference type="GO" id="GO:0016787">
    <property type="term" value="F:hydrolase activity"/>
    <property type="evidence" value="ECO:0007669"/>
    <property type="project" value="UniProtKB-KW"/>
</dbReference>
<keyword evidence="3" id="KW-0808">Transferase</keyword>
<keyword evidence="12" id="KW-1185">Reference proteome</keyword>
<evidence type="ECO:0000256" key="2">
    <source>
        <dbReference type="ARBA" id="ARBA00007353"/>
    </source>
</evidence>
<comment type="caution">
    <text evidence="11">The sequence shown here is derived from an EMBL/GenBank/DDBJ whole genome shotgun (WGS) entry which is preliminary data.</text>
</comment>
<sequence>MGITPARRLRLAADPVAAGSRGVRRVNVWSQDWIVPDWPAPARIKACVTTRLGGVSQAPFDTFNLGDHVGDDPLAVARNRQVLADALGCRPAWMSQIHSSIAVEADPERVLEADACWTARDGIACAVLTADCLPVLFCDRDGTRVAAAHAGWRGLAGGILEATMDALAVPADQLLVWLGPAIGPAAFEVGPEVREAFVAQHPEAADAFVPGANAGRLLGDLYALARIRLAARGVAAVYGGGLCTFSEARFYSYRRAPRTGRLASLVWIDPSDGR</sequence>
<reference evidence="11 12" key="1">
    <citation type="journal article" date="2017" name="Eur. J. Clin. Microbiol. Infect. Dis.">
        <title>Uncommonly isolated clinical Pseudomonas: identification and phylogenetic assignation.</title>
        <authorList>
            <person name="Mulet M."/>
            <person name="Gomila M."/>
            <person name="Ramirez A."/>
            <person name="Cardew S."/>
            <person name="Moore E.R."/>
            <person name="Lalucat J."/>
            <person name="Garcia-Valdes E."/>
        </authorList>
    </citation>
    <scope>NUCLEOTIDE SEQUENCE [LARGE SCALE GENOMIC DNA]</scope>
    <source>
        <strain evidence="11 12">SD129</strain>
    </source>
</reference>
<dbReference type="Pfam" id="PF02578">
    <property type="entry name" value="Cu-oxidase_4"/>
    <property type="match status" value="1"/>
</dbReference>
<comment type="catalytic activity">
    <reaction evidence="1">
        <text>inosine + phosphate = alpha-D-ribose 1-phosphate + hypoxanthine</text>
        <dbReference type="Rhea" id="RHEA:27646"/>
        <dbReference type="ChEBI" id="CHEBI:17368"/>
        <dbReference type="ChEBI" id="CHEBI:17596"/>
        <dbReference type="ChEBI" id="CHEBI:43474"/>
        <dbReference type="ChEBI" id="CHEBI:57720"/>
        <dbReference type="EC" id="2.4.2.1"/>
    </reaction>
    <physiologicalReaction direction="left-to-right" evidence="1">
        <dbReference type="Rhea" id="RHEA:27647"/>
    </physiologicalReaction>
</comment>
<comment type="catalytic activity">
    <reaction evidence="8">
        <text>adenosine + phosphate = alpha-D-ribose 1-phosphate + adenine</text>
        <dbReference type="Rhea" id="RHEA:27642"/>
        <dbReference type="ChEBI" id="CHEBI:16335"/>
        <dbReference type="ChEBI" id="CHEBI:16708"/>
        <dbReference type="ChEBI" id="CHEBI:43474"/>
        <dbReference type="ChEBI" id="CHEBI:57720"/>
        <dbReference type="EC" id="2.4.2.1"/>
    </reaction>
    <physiologicalReaction direction="left-to-right" evidence="8">
        <dbReference type="Rhea" id="RHEA:27643"/>
    </physiologicalReaction>
</comment>
<accession>A0A5R9QHC9</accession>
<comment type="catalytic activity">
    <reaction evidence="9">
        <text>S-methyl-5'-thioadenosine + phosphate = 5-(methylsulfanyl)-alpha-D-ribose 1-phosphate + adenine</text>
        <dbReference type="Rhea" id="RHEA:11852"/>
        <dbReference type="ChEBI" id="CHEBI:16708"/>
        <dbReference type="ChEBI" id="CHEBI:17509"/>
        <dbReference type="ChEBI" id="CHEBI:43474"/>
        <dbReference type="ChEBI" id="CHEBI:58533"/>
        <dbReference type="EC" id="2.4.2.28"/>
    </reaction>
    <physiologicalReaction direction="left-to-right" evidence="9">
        <dbReference type="Rhea" id="RHEA:11853"/>
    </physiologicalReaction>
</comment>
<dbReference type="Gene3D" id="3.60.140.10">
    <property type="entry name" value="CNF1/YfiH-like putative cysteine hydrolases"/>
    <property type="match status" value="1"/>
</dbReference>
<evidence type="ECO:0000256" key="10">
    <source>
        <dbReference type="RuleBase" id="RU361274"/>
    </source>
</evidence>
<dbReference type="PANTHER" id="PTHR30616">
    <property type="entry name" value="UNCHARACTERIZED PROTEIN YFIH"/>
    <property type="match status" value="1"/>
</dbReference>
<evidence type="ECO:0000256" key="1">
    <source>
        <dbReference type="ARBA" id="ARBA00000553"/>
    </source>
</evidence>
<evidence type="ECO:0000256" key="5">
    <source>
        <dbReference type="ARBA" id="ARBA00022801"/>
    </source>
</evidence>
<evidence type="ECO:0000313" key="11">
    <source>
        <dbReference type="EMBL" id="TLX64292.1"/>
    </source>
</evidence>
<dbReference type="SUPFAM" id="SSF64438">
    <property type="entry name" value="CNF1/YfiH-like putative cysteine hydrolases"/>
    <property type="match status" value="1"/>
</dbReference>
<dbReference type="EMBL" id="QLAG01000006">
    <property type="protein sequence ID" value="TLX64292.1"/>
    <property type="molecule type" value="Genomic_DNA"/>
</dbReference>
<evidence type="ECO:0000256" key="8">
    <source>
        <dbReference type="ARBA" id="ARBA00048968"/>
    </source>
</evidence>
<gene>
    <name evidence="11" type="primary">pgeF</name>
    <name evidence="11" type="ORF">DN820_06420</name>
</gene>
<dbReference type="GO" id="GO:0017061">
    <property type="term" value="F:S-methyl-5-thioadenosine phosphorylase activity"/>
    <property type="evidence" value="ECO:0007669"/>
    <property type="project" value="UniProtKB-EC"/>
</dbReference>
<evidence type="ECO:0000313" key="12">
    <source>
        <dbReference type="Proteomes" id="UP000306753"/>
    </source>
</evidence>
<keyword evidence="4" id="KW-0479">Metal-binding</keyword>
<keyword evidence="5" id="KW-0378">Hydrolase</keyword>
<proteinExistence type="inferred from homology"/>
<evidence type="ECO:0000256" key="6">
    <source>
        <dbReference type="ARBA" id="ARBA00022833"/>
    </source>
</evidence>
<comment type="catalytic activity">
    <reaction evidence="7">
        <text>adenosine + H2O + H(+) = inosine + NH4(+)</text>
        <dbReference type="Rhea" id="RHEA:24408"/>
        <dbReference type="ChEBI" id="CHEBI:15377"/>
        <dbReference type="ChEBI" id="CHEBI:15378"/>
        <dbReference type="ChEBI" id="CHEBI:16335"/>
        <dbReference type="ChEBI" id="CHEBI:17596"/>
        <dbReference type="ChEBI" id="CHEBI:28938"/>
        <dbReference type="EC" id="3.5.4.4"/>
    </reaction>
    <physiologicalReaction direction="left-to-right" evidence="7">
        <dbReference type="Rhea" id="RHEA:24409"/>
    </physiologicalReaction>
</comment>